<proteinExistence type="predicted"/>
<dbReference type="CDD" id="cd00397">
    <property type="entry name" value="DNA_BRE_C"/>
    <property type="match status" value="1"/>
</dbReference>
<dbReference type="KEGG" id="jeo:JMA_37730"/>
<feature type="domain" description="Core-binding (CB)" evidence="5">
    <location>
        <begin position="21"/>
        <end position="130"/>
    </location>
</feature>
<dbReference type="PROSITE" id="PS51900">
    <property type="entry name" value="CB"/>
    <property type="match status" value="1"/>
</dbReference>
<dbReference type="InterPro" id="IPR002104">
    <property type="entry name" value="Integrase_catalytic"/>
</dbReference>
<evidence type="ECO:0000256" key="1">
    <source>
        <dbReference type="ARBA" id="ARBA00023125"/>
    </source>
</evidence>
<name>A0A0B5ASJ1_9BACL</name>
<dbReference type="InterPro" id="IPR044068">
    <property type="entry name" value="CB"/>
</dbReference>
<reference evidence="6 7" key="1">
    <citation type="submission" date="2014-08" db="EMBL/GenBank/DDBJ databases">
        <title>Complete genome of a marine bacteria Jeotgalibacillus malaysiensis.</title>
        <authorList>
            <person name="Yaakop A.S."/>
            <person name="Chan K.-G."/>
            <person name="Goh K.M."/>
        </authorList>
    </citation>
    <scope>NUCLEOTIDE SEQUENCE [LARGE SCALE GENOMIC DNA]</scope>
    <source>
        <strain evidence="6 7">D5</strain>
        <plasmid evidence="7">Plasmid</plasmid>
    </source>
</reference>
<keyword evidence="6" id="KW-0614">Plasmid</keyword>
<dbReference type="InterPro" id="IPR010998">
    <property type="entry name" value="Integrase_recombinase_N"/>
</dbReference>
<feature type="domain" description="Tyr recombinase" evidence="4">
    <location>
        <begin position="152"/>
        <end position="342"/>
    </location>
</feature>
<keyword evidence="1 3" id="KW-0238">DNA-binding</keyword>
<dbReference type="GO" id="GO:0015074">
    <property type="term" value="P:DNA integration"/>
    <property type="evidence" value="ECO:0007669"/>
    <property type="project" value="InterPro"/>
</dbReference>
<dbReference type="GO" id="GO:0006310">
    <property type="term" value="P:DNA recombination"/>
    <property type="evidence" value="ECO:0007669"/>
    <property type="project" value="UniProtKB-KW"/>
</dbReference>
<evidence type="ECO:0000259" key="4">
    <source>
        <dbReference type="PROSITE" id="PS51898"/>
    </source>
</evidence>
<protein>
    <recommendedName>
        <fullName evidence="8">Integrase</fullName>
    </recommendedName>
</protein>
<dbReference type="Proteomes" id="UP000031449">
    <property type="component" value="Plasmid unnamed"/>
</dbReference>
<dbReference type="Pfam" id="PF00589">
    <property type="entry name" value="Phage_integrase"/>
    <property type="match status" value="1"/>
</dbReference>
<dbReference type="PANTHER" id="PTHR30349">
    <property type="entry name" value="PHAGE INTEGRASE-RELATED"/>
    <property type="match status" value="1"/>
</dbReference>
<dbReference type="PROSITE" id="PS51898">
    <property type="entry name" value="TYR_RECOMBINASE"/>
    <property type="match status" value="1"/>
</dbReference>
<gene>
    <name evidence="6" type="ORF">JMA_37730</name>
</gene>
<evidence type="ECO:0000259" key="5">
    <source>
        <dbReference type="PROSITE" id="PS51900"/>
    </source>
</evidence>
<dbReference type="BioCyc" id="JESP1508404:G14D9-13057-MONOMER"/>
<dbReference type="SUPFAM" id="SSF56349">
    <property type="entry name" value="DNA breaking-rejoining enzymes"/>
    <property type="match status" value="1"/>
</dbReference>
<dbReference type="Gene3D" id="1.10.150.130">
    <property type="match status" value="1"/>
</dbReference>
<evidence type="ECO:0008006" key="8">
    <source>
        <dbReference type="Google" id="ProtNLM"/>
    </source>
</evidence>
<evidence type="ECO:0000313" key="6">
    <source>
        <dbReference type="EMBL" id="AJD93091.1"/>
    </source>
</evidence>
<evidence type="ECO:0000256" key="2">
    <source>
        <dbReference type="ARBA" id="ARBA00023172"/>
    </source>
</evidence>
<dbReference type="InterPro" id="IPR013762">
    <property type="entry name" value="Integrase-like_cat_sf"/>
</dbReference>
<dbReference type="EMBL" id="CP009417">
    <property type="protein sequence ID" value="AJD93091.1"/>
    <property type="molecule type" value="Genomic_DNA"/>
</dbReference>
<sequence length="342" mass="40852">MEEMEKVEALTVKHRTQTRIAQLPDMIKEYAQWLEKTKKPQTVLEYVKDIGLFSDYLKERQREEKEPFDESTFRELKRDDIEEFLFSYLSKHEKVYKRLNGKEVQQTFQNKEKSQRRKLSSLRSFSKYLFMEAKLLQEDITHGIEIGSVESRTLPYLKKTTQTAILDAMEVYSEDEFQKVRNQFMTFLFLKVGIKTGELLALDIKDVKVHEKKLRIEREGQEEPEMLDISKVPGGIIHKYLELRAERKIPIGWHQDALFVSIRNKRLNRRTIHYIFQRYERFVELDQRLTPQLLRNTFVMETPLKNESDLAVSKQLGVKDMYAMKRTYPIIKQKKQTKKNAT</sequence>
<evidence type="ECO:0000256" key="3">
    <source>
        <dbReference type="PROSITE-ProRule" id="PRU01248"/>
    </source>
</evidence>
<dbReference type="InterPro" id="IPR050090">
    <property type="entry name" value="Tyrosine_recombinase_XerCD"/>
</dbReference>
<keyword evidence="7" id="KW-1185">Reference proteome</keyword>
<dbReference type="InterPro" id="IPR011010">
    <property type="entry name" value="DNA_brk_join_enz"/>
</dbReference>
<dbReference type="GO" id="GO:0003677">
    <property type="term" value="F:DNA binding"/>
    <property type="evidence" value="ECO:0007669"/>
    <property type="project" value="UniProtKB-UniRule"/>
</dbReference>
<dbReference type="PANTHER" id="PTHR30349:SF81">
    <property type="entry name" value="TYROSINE RECOMBINASE XERC"/>
    <property type="match status" value="1"/>
</dbReference>
<organism evidence="6 7">
    <name type="scientific">Jeotgalibacillus malaysiensis</name>
    <dbReference type="NCBI Taxonomy" id="1508404"/>
    <lineage>
        <taxon>Bacteria</taxon>
        <taxon>Bacillati</taxon>
        <taxon>Bacillota</taxon>
        <taxon>Bacilli</taxon>
        <taxon>Bacillales</taxon>
        <taxon>Caryophanaceae</taxon>
        <taxon>Jeotgalibacillus</taxon>
    </lineage>
</organism>
<geneLocation type="plasmid" evidence="7"/>
<dbReference type="AlphaFoldDB" id="A0A0B5ASJ1"/>
<dbReference type="Gene3D" id="1.10.443.10">
    <property type="entry name" value="Intergrase catalytic core"/>
    <property type="match status" value="1"/>
</dbReference>
<accession>A0A0B5ASJ1</accession>
<evidence type="ECO:0000313" key="7">
    <source>
        <dbReference type="Proteomes" id="UP000031449"/>
    </source>
</evidence>
<dbReference type="HOGENOM" id="CLU_027562_9_6_9"/>
<keyword evidence="2" id="KW-0233">DNA recombination</keyword>